<name>D6TXC8_KTERA</name>
<evidence type="ECO:0000313" key="2">
    <source>
        <dbReference type="Proteomes" id="UP000004508"/>
    </source>
</evidence>
<evidence type="ECO:0000313" key="1">
    <source>
        <dbReference type="EMBL" id="EFH84861.1"/>
    </source>
</evidence>
<dbReference type="RefSeq" id="WP_007916673.1">
    <property type="nucleotide sequence ID" value="NZ_ADVG01000003.1"/>
</dbReference>
<sequence length="374" mass="40553">MLSSLLGIRLILLLGETIPLPASYDIMNALTHVEVTNDADQGDGFQITFALSRDSLMGYSLLSGGSLDPFNRVVIGVLLGASPEVLINGVITHQQFSPASDPGLSTLTVTGKNATVMLDLKEVNRPYKNQSDFVIVNRILANYVQYGLLPPYRVTPTTNIPIELQRVSRQHETDLKFIQRMAKRNGFVFYTEPLTFGVDTVYWGPETHLSVPQPAISMNMGPSTNSPSIQFSNDALTPVGTEGSFVEPITRLSIPIPQLPSLRLPPLVSGATPAKRTVQLRDTANQDPAQAATSAVATVTNSPDAVRGEGEIDTVRYGNVLRARGLVGVRGAGFAYDGNYYVRRVTHTIARGTYTQRFTISREGTGTLLPVVLP</sequence>
<dbReference type="InParanoid" id="D6TXC8"/>
<keyword evidence="2" id="KW-1185">Reference proteome</keyword>
<dbReference type="OrthoDB" id="262740at2"/>
<dbReference type="AlphaFoldDB" id="D6TXC8"/>
<gene>
    <name evidence="1" type="ORF">Krac_5976</name>
</gene>
<comment type="caution">
    <text evidence="1">The sequence shown here is derived from an EMBL/GenBank/DDBJ whole genome shotgun (WGS) entry which is preliminary data.</text>
</comment>
<evidence type="ECO:0008006" key="3">
    <source>
        <dbReference type="Google" id="ProtNLM"/>
    </source>
</evidence>
<proteinExistence type="predicted"/>
<dbReference type="STRING" id="485913.Krac_5976"/>
<dbReference type="Proteomes" id="UP000004508">
    <property type="component" value="Unassembled WGS sequence"/>
</dbReference>
<organism evidence="1 2">
    <name type="scientific">Ktedonobacter racemifer DSM 44963</name>
    <dbReference type="NCBI Taxonomy" id="485913"/>
    <lineage>
        <taxon>Bacteria</taxon>
        <taxon>Bacillati</taxon>
        <taxon>Chloroflexota</taxon>
        <taxon>Ktedonobacteria</taxon>
        <taxon>Ktedonobacterales</taxon>
        <taxon>Ktedonobacteraceae</taxon>
        <taxon>Ktedonobacter</taxon>
    </lineage>
</organism>
<dbReference type="eggNOG" id="COG3500">
    <property type="taxonomic scope" value="Bacteria"/>
</dbReference>
<dbReference type="EMBL" id="ADVG01000003">
    <property type="protein sequence ID" value="EFH84861.1"/>
    <property type="molecule type" value="Genomic_DNA"/>
</dbReference>
<dbReference type="SUPFAM" id="SSF69279">
    <property type="entry name" value="Phage tail proteins"/>
    <property type="match status" value="1"/>
</dbReference>
<reference evidence="1 2" key="1">
    <citation type="journal article" date="2011" name="Stand. Genomic Sci.">
        <title>Non-contiguous finished genome sequence and contextual data of the filamentous soil bacterium Ktedonobacter racemifer type strain (SOSP1-21).</title>
        <authorList>
            <person name="Chang Y.J."/>
            <person name="Land M."/>
            <person name="Hauser L."/>
            <person name="Chertkov O."/>
            <person name="Del Rio T.G."/>
            <person name="Nolan M."/>
            <person name="Copeland A."/>
            <person name="Tice H."/>
            <person name="Cheng J.F."/>
            <person name="Lucas S."/>
            <person name="Han C."/>
            <person name="Goodwin L."/>
            <person name="Pitluck S."/>
            <person name="Ivanova N."/>
            <person name="Ovchinikova G."/>
            <person name="Pati A."/>
            <person name="Chen A."/>
            <person name="Palaniappan K."/>
            <person name="Mavromatis K."/>
            <person name="Liolios K."/>
            <person name="Brettin T."/>
            <person name="Fiebig A."/>
            <person name="Rohde M."/>
            <person name="Abt B."/>
            <person name="Goker M."/>
            <person name="Detter J.C."/>
            <person name="Woyke T."/>
            <person name="Bristow J."/>
            <person name="Eisen J.A."/>
            <person name="Markowitz V."/>
            <person name="Hugenholtz P."/>
            <person name="Kyrpides N.C."/>
            <person name="Klenk H.P."/>
            <person name="Lapidus A."/>
        </authorList>
    </citation>
    <scope>NUCLEOTIDE SEQUENCE [LARGE SCALE GENOMIC DNA]</scope>
    <source>
        <strain evidence="2">DSM 44963</strain>
    </source>
</reference>
<protein>
    <recommendedName>
        <fullName evidence="3">Phage protein D</fullName>
    </recommendedName>
</protein>
<accession>D6TXC8</accession>